<dbReference type="InterPro" id="IPR036870">
    <property type="entry name" value="Ribosomal_bS18_sf"/>
</dbReference>
<dbReference type="PANTHER" id="PTHR13479">
    <property type="entry name" value="30S RIBOSOMAL PROTEIN S18"/>
    <property type="match status" value="1"/>
</dbReference>
<dbReference type="NCBIfam" id="TIGR00165">
    <property type="entry name" value="S18"/>
    <property type="match status" value="1"/>
</dbReference>
<accession>A0A7C3YZ97</accession>
<comment type="function">
    <text evidence="4">Binds as a heterodimer with protein bS6 to the central domain of the 16S rRNA, where it helps stabilize the platform of the 30S subunit.</text>
</comment>
<dbReference type="HAMAP" id="MF_00270">
    <property type="entry name" value="Ribosomal_bS18"/>
    <property type="match status" value="1"/>
</dbReference>
<dbReference type="GO" id="GO:0022627">
    <property type="term" value="C:cytosolic small ribosomal subunit"/>
    <property type="evidence" value="ECO:0007669"/>
    <property type="project" value="TreeGrafter"/>
</dbReference>
<keyword evidence="4" id="KW-0699">rRNA-binding</keyword>
<dbReference type="Pfam" id="PF01084">
    <property type="entry name" value="Ribosomal_S18"/>
    <property type="match status" value="1"/>
</dbReference>
<dbReference type="GO" id="GO:0003735">
    <property type="term" value="F:structural constituent of ribosome"/>
    <property type="evidence" value="ECO:0007669"/>
    <property type="project" value="InterPro"/>
</dbReference>
<name>A0A7C3YZ97_UNCW3</name>
<keyword evidence="2 4" id="KW-0689">Ribosomal protein</keyword>
<reference evidence="6" key="1">
    <citation type="journal article" date="2020" name="mSystems">
        <title>Genome- and Community-Level Interaction Insights into Carbon Utilization and Element Cycling Functions of Hydrothermarchaeota in Hydrothermal Sediment.</title>
        <authorList>
            <person name="Zhou Z."/>
            <person name="Liu Y."/>
            <person name="Xu W."/>
            <person name="Pan J."/>
            <person name="Luo Z.H."/>
            <person name="Li M."/>
        </authorList>
    </citation>
    <scope>NUCLEOTIDE SEQUENCE [LARGE SCALE GENOMIC DNA]</scope>
    <source>
        <strain evidence="6">SpSt-906</strain>
    </source>
</reference>
<keyword evidence="4" id="KW-0694">RNA-binding</keyword>
<dbReference type="Gene3D" id="4.10.640.10">
    <property type="entry name" value="Ribosomal protein S18"/>
    <property type="match status" value="1"/>
</dbReference>
<evidence type="ECO:0000256" key="5">
    <source>
        <dbReference type="RuleBase" id="RU003910"/>
    </source>
</evidence>
<dbReference type="GO" id="GO:0006412">
    <property type="term" value="P:translation"/>
    <property type="evidence" value="ECO:0007669"/>
    <property type="project" value="UniProtKB-UniRule"/>
</dbReference>
<keyword evidence="3 4" id="KW-0687">Ribonucleoprotein</keyword>
<comment type="caution">
    <text evidence="6">The sequence shown here is derived from an EMBL/GenBank/DDBJ whole genome shotgun (WGS) entry which is preliminary data.</text>
</comment>
<evidence type="ECO:0000256" key="4">
    <source>
        <dbReference type="HAMAP-Rule" id="MF_00270"/>
    </source>
</evidence>
<dbReference type="PRINTS" id="PR00974">
    <property type="entry name" value="RIBOSOMALS18"/>
</dbReference>
<dbReference type="EMBL" id="DTMQ01000009">
    <property type="protein sequence ID" value="HGE98717.1"/>
    <property type="molecule type" value="Genomic_DNA"/>
</dbReference>
<sequence>MRKGCVFCERAVKVIDYKDPTLRNFLTERGKILPAKVTGVCSKHQRALSKAIKRARNLALLPYVVK</sequence>
<dbReference type="AlphaFoldDB" id="A0A7C3YZ97"/>
<dbReference type="GO" id="GO:0070181">
    <property type="term" value="F:small ribosomal subunit rRNA binding"/>
    <property type="evidence" value="ECO:0007669"/>
    <property type="project" value="TreeGrafter"/>
</dbReference>
<dbReference type="SUPFAM" id="SSF46911">
    <property type="entry name" value="Ribosomal protein S18"/>
    <property type="match status" value="1"/>
</dbReference>
<comment type="subunit">
    <text evidence="4">Part of the 30S ribosomal subunit. Forms a tight heterodimer with protein bS6.</text>
</comment>
<organism evidence="6">
    <name type="scientific">candidate division WOR-3 bacterium</name>
    <dbReference type="NCBI Taxonomy" id="2052148"/>
    <lineage>
        <taxon>Bacteria</taxon>
        <taxon>Bacteria division WOR-3</taxon>
    </lineage>
</organism>
<protein>
    <recommendedName>
        <fullName evidence="4">Small ribosomal subunit protein bS18</fullName>
    </recommendedName>
</protein>
<evidence type="ECO:0000256" key="2">
    <source>
        <dbReference type="ARBA" id="ARBA00022980"/>
    </source>
</evidence>
<comment type="similarity">
    <text evidence="1 4 5">Belongs to the bacterial ribosomal protein bS18 family.</text>
</comment>
<evidence type="ECO:0000256" key="1">
    <source>
        <dbReference type="ARBA" id="ARBA00005589"/>
    </source>
</evidence>
<evidence type="ECO:0000256" key="3">
    <source>
        <dbReference type="ARBA" id="ARBA00023274"/>
    </source>
</evidence>
<dbReference type="InterPro" id="IPR001648">
    <property type="entry name" value="Ribosomal_bS18"/>
</dbReference>
<dbReference type="PANTHER" id="PTHR13479:SF40">
    <property type="entry name" value="SMALL RIBOSOMAL SUBUNIT PROTEIN BS18M"/>
    <property type="match status" value="1"/>
</dbReference>
<proteinExistence type="inferred from homology"/>
<gene>
    <name evidence="4 6" type="primary">rpsR</name>
    <name evidence="6" type="ORF">ENX07_01395</name>
</gene>
<evidence type="ECO:0000313" key="6">
    <source>
        <dbReference type="EMBL" id="HGE98717.1"/>
    </source>
</evidence>